<protein>
    <submittedName>
        <fullName evidence="1">Uncharacterized protein</fullName>
    </submittedName>
</protein>
<keyword evidence="2" id="KW-1185">Reference proteome</keyword>
<comment type="caution">
    <text evidence="1">The sequence shown here is derived from an EMBL/GenBank/DDBJ whole genome shotgun (WGS) entry which is preliminary data.</text>
</comment>
<reference evidence="1 2" key="1">
    <citation type="submission" date="2018-08" db="EMBL/GenBank/DDBJ databases">
        <title>A genome reference for cultivated species of the human gut microbiota.</title>
        <authorList>
            <person name="Zou Y."/>
            <person name="Xue W."/>
            <person name="Luo G."/>
        </authorList>
    </citation>
    <scope>NUCLEOTIDE SEQUENCE [LARGE SCALE GENOMIC DNA]</scope>
    <source>
        <strain evidence="1 2">AF24-29</strain>
    </source>
</reference>
<dbReference type="AlphaFoldDB" id="A0A412FIP6"/>
<accession>A0A412FIP6</accession>
<name>A0A412FIP6_9FIRM</name>
<organism evidence="1 2">
    <name type="scientific">Holdemania filiformis</name>
    <dbReference type="NCBI Taxonomy" id="61171"/>
    <lineage>
        <taxon>Bacteria</taxon>
        <taxon>Bacillati</taxon>
        <taxon>Bacillota</taxon>
        <taxon>Erysipelotrichia</taxon>
        <taxon>Erysipelotrichales</taxon>
        <taxon>Erysipelotrichaceae</taxon>
        <taxon>Holdemania</taxon>
    </lineage>
</organism>
<gene>
    <name evidence="1" type="ORF">DWY25_16440</name>
</gene>
<evidence type="ECO:0000313" key="1">
    <source>
        <dbReference type="EMBL" id="RGR68041.1"/>
    </source>
</evidence>
<dbReference type="RefSeq" id="WP_117896146.1">
    <property type="nucleotide sequence ID" value="NZ_CABJCV010000029.1"/>
</dbReference>
<dbReference type="GeneID" id="83016986"/>
<dbReference type="EMBL" id="QRUP01000029">
    <property type="protein sequence ID" value="RGR68041.1"/>
    <property type="molecule type" value="Genomic_DNA"/>
</dbReference>
<evidence type="ECO:0000313" key="2">
    <source>
        <dbReference type="Proteomes" id="UP000284178"/>
    </source>
</evidence>
<sequence>MRIDDYAKWLRTLVSEAVVQNYIKRCQRVEKNLDISLDLEFRKDRGASLLDQLTYTMEDWQKHRPLRCSINFRAGSDWYKGLASLKTAVNKYFEFCQVSDASRDC</sequence>
<dbReference type="Proteomes" id="UP000284178">
    <property type="component" value="Unassembled WGS sequence"/>
</dbReference>
<proteinExistence type="predicted"/>